<name>A0AAW0UU58_SCYPA</name>
<comment type="caution">
    <text evidence="5">The sequence shown here is derived from an EMBL/GenBank/DDBJ whole genome shotgun (WGS) entry which is preliminary data.</text>
</comment>
<dbReference type="PROSITE" id="PS00514">
    <property type="entry name" value="FIBRINOGEN_C_1"/>
    <property type="match status" value="1"/>
</dbReference>
<dbReference type="AlphaFoldDB" id="A0AAW0UU58"/>
<evidence type="ECO:0000259" key="4">
    <source>
        <dbReference type="PROSITE" id="PS51406"/>
    </source>
</evidence>
<protein>
    <recommendedName>
        <fullName evidence="4">Fibrinogen C-terminal domain-containing protein</fullName>
    </recommendedName>
</protein>
<dbReference type="GO" id="GO:0005615">
    <property type="term" value="C:extracellular space"/>
    <property type="evidence" value="ECO:0007669"/>
    <property type="project" value="TreeGrafter"/>
</dbReference>
<feature type="chain" id="PRO_5043317807" description="Fibrinogen C-terminal domain-containing protein" evidence="3">
    <location>
        <begin position="24"/>
        <end position="372"/>
    </location>
</feature>
<feature type="domain" description="Fibrinogen C-terminal" evidence="4">
    <location>
        <begin position="85"/>
        <end position="303"/>
    </location>
</feature>
<dbReference type="Pfam" id="PF00147">
    <property type="entry name" value="Fibrinogen_C"/>
    <property type="match status" value="1"/>
</dbReference>
<proteinExistence type="predicted"/>
<keyword evidence="1" id="KW-1015">Disulfide bond</keyword>
<gene>
    <name evidence="5" type="ORF">O3P69_000818</name>
</gene>
<evidence type="ECO:0000256" key="3">
    <source>
        <dbReference type="SAM" id="SignalP"/>
    </source>
</evidence>
<dbReference type="PROSITE" id="PS51406">
    <property type="entry name" value="FIBRINOGEN_C_2"/>
    <property type="match status" value="1"/>
</dbReference>
<dbReference type="Proteomes" id="UP001487740">
    <property type="component" value="Unassembled WGS sequence"/>
</dbReference>
<evidence type="ECO:0000256" key="2">
    <source>
        <dbReference type="SAM" id="MobiDB-lite"/>
    </source>
</evidence>
<reference evidence="5 6" key="1">
    <citation type="submission" date="2023-03" db="EMBL/GenBank/DDBJ databases">
        <title>High-quality genome of Scylla paramamosain provides insights in environmental adaptation.</title>
        <authorList>
            <person name="Zhang L."/>
        </authorList>
    </citation>
    <scope>NUCLEOTIDE SEQUENCE [LARGE SCALE GENOMIC DNA]</scope>
    <source>
        <strain evidence="5">LZ_2023a</strain>
        <tissue evidence="5">Muscle</tissue>
    </source>
</reference>
<dbReference type="SUPFAM" id="SSF56496">
    <property type="entry name" value="Fibrinogen C-terminal domain-like"/>
    <property type="match status" value="1"/>
</dbReference>
<sequence>MCVDVRLVCVWVTVMAVVYVTAAVGPRRPNNNDIDSVNDRNDYLTEELGLATFGPALLQELHTITDLVLSINKQSNAAAKPPHLPELPPVVQDCSSLRLAGIRGSGVYHVFPFTFKVYCDMVKHGGGWTVIQRRQSQKVQENFTREWSSYREGFGELRGEMWLGLEALHLLTHSAHYELRVDMVDYELGRKYAHYQVFQVGPEKDGYRLLVANYSGDAGDALSRYHSGRRFSTFDRDQDMTRNKSCAQDKEGGWWFDACYSAHPNGHFPATLGRRDSKNIRWWKSREQVLVLTYIEMKIRRRATRDATVVRDEDVADSNGDQHDQGLDQDDDQGLYADEENVDYKFDDYLAHNNHSGLEGRSDTLPWELQVD</sequence>
<dbReference type="InterPro" id="IPR020837">
    <property type="entry name" value="Fibrinogen_CS"/>
</dbReference>
<keyword evidence="6" id="KW-1185">Reference proteome</keyword>
<feature type="region of interest" description="Disordered" evidence="2">
    <location>
        <begin position="311"/>
        <end position="334"/>
    </location>
</feature>
<dbReference type="CDD" id="cd00087">
    <property type="entry name" value="FReD"/>
    <property type="match status" value="1"/>
</dbReference>
<evidence type="ECO:0000313" key="5">
    <source>
        <dbReference type="EMBL" id="KAK8402728.1"/>
    </source>
</evidence>
<dbReference type="InterPro" id="IPR014716">
    <property type="entry name" value="Fibrinogen_a/b/g_C_1"/>
</dbReference>
<evidence type="ECO:0000313" key="6">
    <source>
        <dbReference type="Proteomes" id="UP001487740"/>
    </source>
</evidence>
<dbReference type="EMBL" id="JARAKH010000007">
    <property type="protein sequence ID" value="KAK8402728.1"/>
    <property type="molecule type" value="Genomic_DNA"/>
</dbReference>
<organism evidence="5 6">
    <name type="scientific">Scylla paramamosain</name>
    <name type="common">Mud crab</name>
    <dbReference type="NCBI Taxonomy" id="85552"/>
    <lineage>
        <taxon>Eukaryota</taxon>
        <taxon>Metazoa</taxon>
        <taxon>Ecdysozoa</taxon>
        <taxon>Arthropoda</taxon>
        <taxon>Crustacea</taxon>
        <taxon>Multicrustacea</taxon>
        <taxon>Malacostraca</taxon>
        <taxon>Eumalacostraca</taxon>
        <taxon>Eucarida</taxon>
        <taxon>Decapoda</taxon>
        <taxon>Pleocyemata</taxon>
        <taxon>Brachyura</taxon>
        <taxon>Eubrachyura</taxon>
        <taxon>Portunoidea</taxon>
        <taxon>Portunidae</taxon>
        <taxon>Portuninae</taxon>
        <taxon>Scylla</taxon>
    </lineage>
</organism>
<feature type="signal peptide" evidence="3">
    <location>
        <begin position="1"/>
        <end position="23"/>
    </location>
</feature>
<dbReference type="NCBIfam" id="NF040941">
    <property type="entry name" value="GGGWT_bact"/>
    <property type="match status" value="1"/>
</dbReference>
<dbReference type="InterPro" id="IPR050373">
    <property type="entry name" value="Fibrinogen_C-term_domain"/>
</dbReference>
<dbReference type="InterPro" id="IPR036056">
    <property type="entry name" value="Fibrinogen-like_C"/>
</dbReference>
<dbReference type="PANTHER" id="PTHR19143">
    <property type="entry name" value="FIBRINOGEN/TENASCIN/ANGIOPOEITIN"/>
    <property type="match status" value="1"/>
</dbReference>
<dbReference type="InterPro" id="IPR002181">
    <property type="entry name" value="Fibrinogen_a/b/g_C_dom"/>
</dbReference>
<dbReference type="Gene3D" id="3.90.215.10">
    <property type="entry name" value="Gamma Fibrinogen, chain A, domain 1"/>
    <property type="match status" value="1"/>
</dbReference>
<accession>A0AAW0UU58</accession>
<evidence type="ECO:0000256" key="1">
    <source>
        <dbReference type="ARBA" id="ARBA00023157"/>
    </source>
</evidence>
<dbReference type="SMART" id="SM00186">
    <property type="entry name" value="FBG"/>
    <property type="match status" value="1"/>
</dbReference>
<keyword evidence="3" id="KW-0732">Signal</keyword>